<sequence>MTIDRGTCMAKAGGPGTDIGGGHIGLVVTAIALGVVAHFSGARWALIVAGCCAAWFLLALTVIHVRGGRGGQALRRAYVATFGWGDYVSP</sequence>
<evidence type="ECO:0000313" key="2">
    <source>
        <dbReference type="EMBL" id="MFC5239590.1"/>
    </source>
</evidence>
<evidence type="ECO:0008006" key="4">
    <source>
        <dbReference type="Google" id="ProtNLM"/>
    </source>
</evidence>
<dbReference type="EMBL" id="JBHSKN010000007">
    <property type="protein sequence ID" value="MFC5239590.1"/>
    <property type="molecule type" value="Genomic_DNA"/>
</dbReference>
<comment type="caution">
    <text evidence="2">The sequence shown here is derived from an EMBL/GenBank/DDBJ whole genome shotgun (WGS) entry which is preliminary data.</text>
</comment>
<feature type="transmembrane region" description="Helical" evidence="1">
    <location>
        <begin position="45"/>
        <end position="65"/>
    </location>
</feature>
<evidence type="ECO:0000256" key="1">
    <source>
        <dbReference type="SAM" id="Phobius"/>
    </source>
</evidence>
<gene>
    <name evidence="2" type="ORF">ACFPWV_06660</name>
</gene>
<dbReference type="RefSeq" id="WP_344566438.1">
    <property type="nucleotide sequence ID" value="NZ_BAAATG010000050.1"/>
</dbReference>
<proteinExistence type="predicted"/>
<accession>A0ABW0DNF8</accession>
<keyword evidence="1" id="KW-0812">Transmembrane</keyword>
<organism evidence="2 3">
    <name type="scientific">Streptomyces atrovirens</name>
    <dbReference type="NCBI Taxonomy" id="285556"/>
    <lineage>
        <taxon>Bacteria</taxon>
        <taxon>Bacillati</taxon>
        <taxon>Actinomycetota</taxon>
        <taxon>Actinomycetes</taxon>
        <taxon>Kitasatosporales</taxon>
        <taxon>Streptomycetaceae</taxon>
        <taxon>Streptomyces</taxon>
    </lineage>
</organism>
<feature type="transmembrane region" description="Helical" evidence="1">
    <location>
        <begin position="21"/>
        <end position="39"/>
    </location>
</feature>
<reference evidence="3" key="1">
    <citation type="journal article" date="2019" name="Int. J. Syst. Evol. Microbiol.">
        <title>The Global Catalogue of Microorganisms (GCM) 10K type strain sequencing project: providing services to taxonomists for standard genome sequencing and annotation.</title>
        <authorList>
            <consortium name="The Broad Institute Genomics Platform"/>
            <consortium name="The Broad Institute Genome Sequencing Center for Infectious Disease"/>
            <person name="Wu L."/>
            <person name="Ma J."/>
        </authorList>
    </citation>
    <scope>NUCLEOTIDE SEQUENCE [LARGE SCALE GENOMIC DNA]</scope>
    <source>
        <strain evidence="3">CGMCC 4.7131</strain>
    </source>
</reference>
<protein>
    <recommendedName>
        <fullName evidence="4">Integral membrane protein</fullName>
    </recommendedName>
</protein>
<name>A0ABW0DNF8_9ACTN</name>
<keyword evidence="3" id="KW-1185">Reference proteome</keyword>
<evidence type="ECO:0000313" key="3">
    <source>
        <dbReference type="Proteomes" id="UP001596035"/>
    </source>
</evidence>
<keyword evidence="1" id="KW-0472">Membrane</keyword>
<dbReference type="Proteomes" id="UP001596035">
    <property type="component" value="Unassembled WGS sequence"/>
</dbReference>
<keyword evidence="1" id="KW-1133">Transmembrane helix</keyword>